<protein>
    <recommendedName>
        <fullName evidence="4">MATH domain-containing protein</fullName>
    </recommendedName>
</protein>
<dbReference type="EMBL" id="BDGG01000007">
    <property type="protein sequence ID" value="GAV01864.1"/>
    <property type="molecule type" value="Genomic_DNA"/>
</dbReference>
<name>A0A1D1VSC8_RAMVA</name>
<reference evidence="2 3" key="1">
    <citation type="journal article" date="2016" name="Nat. Commun.">
        <title>Extremotolerant tardigrade genome and improved radiotolerance of human cultured cells by tardigrade-unique protein.</title>
        <authorList>
            <person name="Hashimoto T."/>
            <person name="Horikawa D.D."/>
            <person name="Saito Y."/>
            <person name="Kuwahara H."/>
            <person name="Kozuka-Hata H."/>
            <person name="Shin-I T."/>
            <person name="Minakuchi Y."/>
            <person name="Ohishi K."/>
            <person name="Motoyama A."/>
            <person name="Aizu T."/>
            <person name="Enomoto A."/>
            <person name="Kondo K."/>
            <person name="Tanaka S."/>
            <person name="Hara Y."/>
            <person name="Koshikawa S."/>
            <person name="Sagara H."/>
            <person name="Miura T."/>
            <person name="Yokobori S."/>
            <person name="Miyagawa K."/>
            <person name="Suzuki Y."/>
            <person name="Kubo T."/>
            <person name="Oyama M."/>
            <person name="Kohara Y."/>
            <person name="Fujiyama A."/>
            <person name="Arakawa K."/>
            <person name="Katayama T."/>
            <person name="Toyoda A."/>
            <person name="Kunieda T."/>
        </authorList>
    </citation>
    <scope>NUCLEOTIDE SEQUENCE [LARGE SCALE GENOMIC DNA]</scope>
    <source>
        <strain evidence="2 3">YOKOZUNA-1</strain>
    </source>
</reference>
<evidence type="ECO:0008006" key="4">
    <source>
        <dbReference type="Google" id="ProtNLM"/>
    </source>
</evidence>
<evidence type="ECO:0000256" key="1">
    <source>
        <dbReference type="SAM" id="MobiDB-lite"/>
    </source>
</evidence>
<accession>A0A1D1VSC8</accession>
<gene>
    <name evidence="2" type="primary">RvY_12506</name>
    <name evidence="2" type="synonym">RvY_12506.1</name>
    <name evidence="2" type="ORF">RvY_12506-1</name>
</gene>
<keyword evidence="3" id="KW-1185">Reference proteome</keyword>
<dbReference type="Proteomes" id="UP000186922">
    <property type="component" value="Unassembled WGS sequence"/>
</dbReference>
<evidence type="ECO:0000313" key="2">
    <source>
        <dbReference type="EMBL" id="GAV01864.1"/>
    </source>
</evidence>
<feature type="region of interest" description="Disordered" evidence="1">
    <location>
        <begin position="114"/>
        <end position="141"/>
    </location>
</feature>
<sequence length="198" mass="22061">MDGSSWCQSTLSVKELSEDLTVELNATWDIADYEHAFANGATLHSHPFPAPKNSYFDGFHWKIAIRPDGMFSDEKAHVAAFVELHCRNTLKFAERMRHVGRGGNSGQCLTRTRMQKSNISCSRRRPRPSLSRPRRSVPLLHRTKPSTFSDWKGTIKTVDFATSGDDAGANGSLLCPGSRSQPPSRSASILRRHRIPLG</sequence>
<dbReference type="AlphaFoldDB" id="A0A1D1VSC8"/>
<evidence type="ECO:0000313" key="3">
    <source>
        <dbReference type="Proteomes" id="UP000186922"/>
    </source>
</evidence>
<feature type="compositionally biased region" description="Basic residues" evidence="1">
    <location>
        <begin position="122"/>
        <end position="135"/>
    </location>
</feature>
<proteinExistence type="predicted"/>
<organism evidence="2 3">
    <name type="scientific">Ramazzottius varieornatus</name>
    <name type="common">Water bear</name>
    <name type="synonym">Tardigrade</name>
    <dbReference type="NCBI Taxonomy" id="947166"/>
    <lineage>
        <taxon>Eukaryota</taxon>
        <taxon>Metazoa</taxon>
        <taxon>Ecdysozoa</taxon>
        <taxon>Tardigrada</taxon>
        <taxon>Eutardigrada</taxon>
        <taxon>Parachela</taxon>
        <taxon>Hypsibioidea</taxon>
        <taxon>Ramazzottiidae</taxon>
        <taxon>Ramazzottius</taxon>
    </lineage>
</organism>
<comment type="caution">
    <text evidence="2">The sequence shown here is derived from an EMBL/GenBank/DDBJ whole genome shotgun (WGS) entry which is preliminary data.</text>
</comment>